<dbReference type="GeneID" id="39991181"/>
<dbReference type="RefSeq" id="XP_028877299.1">
    <property type="nucleotide sequence ID" value="XM_029031401.1"/>
</dbReference>
<dbReference type="Pfam" id="PF14529">
    <property type="entry name" value="Exo_endo_phos_2"/>
    <property type="match status" value="1"/>
</dbReference>
<dbReference type="Proteomes" id="UP000192257">
    <property type="component" value="Unassembled WGS sequence"/>
</dbReference>
<dbReference type="InterPro" id="IPR005135">
    <property type="entry name" value="Endo/exonuclease/phosphatase"/>
</dbReference>
<dbReference type="InterPro" id="IPR036691">
    <property type="entry name" value="Endo/exonu/phosph_ase_sf"/>
</dbReference>
<evidence type="ECO:0000313" key="3">
    <source>
        <dbReference type="Proteomes" id="UP000192257"/>
    </source>
</evidence>
<proteinExistence type="predicted"/>
<dbReference type="VEuPathDB" id="TriTrypDB:TM35_000831020"/>
<feature type="domain" description="Endonuclease/exonuclease/phosphatase" evidence="1">
    <location>
        <begin position="98"/>
        <end position="193"/>
    </location>
</feature>
<evidence type="ECO:0000313" key="2">
    <source>
        <dbReference type="EMBL" id="ORC82801.1"/>
    </source>
</evidence>
<dbReference type="GO" id="GO:0003824">
    <property type="term" value="F:catalytic activity"/>
    <property type="evidence" value="ECO:0007669"/>
    <property type="project" value="InterPro"/>
</dbReference>
<accession>A0A1X0NFI7</accession>
<dbReference type="OrthoDB" id="6780573at2759"/>
<comment type="caution">
    <text evidence="2">The sequence shown here is derived from an EMBL/GenBank/DDBJ whole genome shotgun (WGS) entry which is preliminary data.</text>
</comment>
<sequence>MQWYSAALIQAKVLVLHKTLVEENVTFCLLSETKLSCAKVSSFTIAGYQHHGVSYPSKGGGVSIIVREDLPVEVGLTVVASIEHAHATIHMSEGLALTVTSAYFPPGRTYTTSQLDTLLTTSGPHLIGADANAHAMAWDRAISTDTLGGVLVQWCLDNDYVIFITLEIALTHTTRHGPSAPDATISRECPLESWTASFSPDSGHYIILFEVAVGDDNEPLRFPRPRAPIYAWKKTKCSRSRQMSNAQCNKCLKEKMGVHKRERLPIYAWKKAKWSRFREMTNTQCNKRLKEKISIRKRERLLTSAIRIATAAAVPRGG</sequence>
<name>A0A1X0NFI7_9TRYP</name>
<dbReference type="Gene3D" id="3.60.10.10">
    <property type="entry name" value="Endonuclease/exonuclease/phosphatase"/>
    <property type="match status" value="1"/>
</dbReference>
<dbReference type="SUPFAM" id="SSF56219">
    <property type="entry name" value="DNase I-like"/>
    <property type="match status" value="1"/>
</dbReference>
<dbReference type="EMBL" id="NBCO01000083">
    <property type="protein sequence ID" value="ORC82801.1"/>
    <property type="molecule type" value="Genomic_DNA"/>
</dbReference>
<reference evidence="2 3" key="1">
    <citation type="submission" date="2017-03" db="EMBL/GenBank/DDBJ databases">
        <title>An alternative strategy for trypanosome survival in the mammalian bloodstream revealed through genome and transcriptome analysis of the ubiquitous bovine parasite Trypanosoma (Megatrypanum) theileri.</title>
        <authorList>
            <person name="Kelly S."/>
            <person name="Ivens A."/>
            <person name="Mott A."/>
            <person name="O'Neill E."/>
            <person name="Emms D."/>
            <person name="Macleod O."/>
            <person name="Voorheis P."/>
            <person name="Matthews J."/>
            <person name="Matthews K."/>
            <person name="Carrington M."/>
        </authorList>
    </citation>
    <scope>NUCLEOTIDE SEQUENCE [LARGE SCALE GENOMIC DNA]</scope>
    <source>
        <strain evidence="2">Edinburgh</strain>
    </source>
</reference>
<protein>
    <submittedName>
        <fullName evidence="2">Tbingi protein</fullName>
    </submittedName>
</protein>
<keyword evidence="3" id="KW-1185">Reference proteome</keyword>
<gene>
    <name evidence="2" type="ORF">TM35_000831020</name>
</gene>
<dbReference type="AlphaFoldDB" id="A0A1X0NFI7"/>
<evidence type="ECO:0000259" key="1">
    <source>
        <dbReference type="Pfam" id="PF14529"/>
    </source>
</evidence>
<organism evidence="2 3">
    <name type="scientific">Trypanosoma theileri</name>
    <dbReference type="NCBI Taxonomy" id="67003"/>
    <lineage>
        <taxon>Eukaryota</taxon>
        <taxon>Discoba</taxon>
        <taxon>Euglenozoa</taxon>
        <taxon>Kinetoplastea</taxon>
        <taxon>Metakinetoplastina</taxon>
        <taxon>Trypanosomatida</taxon>
        <taxon>Trypanosomatidae</taxon>
        <taxon>Trypanosoma</taxon>
    </lineage>
</organism>